<sequence length="153" mass="17479">MTPSNRNVLHFEDHVTQCIGGFSWDMGSGRSAWKAAKSNCGPKPLTRLYEALLVWFYKRWAFRKGPVPNLSFLKMPRTLKRRRITMQQQQKQDDEVTEAEALRPVLVNPGPEAQFQAELDNWAQGLQAQLTDVVANDANDVLDLVAIIDDPRW</sequence>
<organism evidence="1 2">
    <name type="scientific">Mucor saturninus</name>
    <dbReference type="NCBI Taxonomy" id="64648"/>
    <lineage>
        <taxon>Eukaryota</taxon>
        <taxon>Fungi</taxon>
        <taxon>Fungi incertae sedis</taxon>
        <taxon>Mucoromycota</taxon>
        <taxon>Mucoromycotina</taxon>
        <taxon>Mucoromycetes</taxon>
        <taxon>Mucorales</taxon>
        <taxon>Mucorineae</taxon>
        <taxon>Mucoraceae</taxon>
        <taxon>Mucor</taxon>
    </lineage>
</organism>
<gene>
    <name evidence="1" type="ORF">INT47_001584</name>
</gene>
<dbReference type="Proteomes" id="UP000603453">
    <property type="component" value="Unassembled WGS sequence"/>
</dbReference>
<protein>
    <submittedName>
        <fullName evidence="1">Uncharacterized protein</fullName>
    </submittedName>
</protein>
<comment type="caution">
    <text evidence="1">The sequence shown here is derived from an EMBL/GenBank/DDBJ whole genome shotgun (WGS) entry which is preliminary data.</text>
</comment>
<accession>A0A8H7UZ20</accession>
<dbReference type="EMBL" id="JAEPRD010000097">
    <property type="protein sequence ID" value="KAG2199402.1"/>
    <property type="molecule type" value="Genomic_DNA"/>
</dbReference>
<name>A0A8H7UZ20_9FUNG</name>
<proteinExistence type="predicted"/>
<evidence type="ECO:0000313" key="2">
    <source>
        <dbReference type="Proteomes" id="UP000603453"/>
    </source>
</evidence>
<dbReference type="AlphaFoldDB" id="A0A8H7UZ20"/>
<reference evidence="1" key="1">
    <citation type="submission" date="2020-12" db="EMBL/GenBank/DDBJ databases">
        <title>Metabolic potential, ecology and presence of endohyphal bacteria is reflected in genomic diversity of Mucoromycotina.</title>
        <authorList>
            <person name="Muszewska A."/>
            <person name="Okrasinska A."/>
            <person name="Steczkiewicz K."/>
            <person name="Drgas O."/>
            <person name="Orlowska M."/>
            <person name="Perlinska-Lenart U."/>
            <person name="Aleksandrzak-Piekarczyk T."/>
            <person name="Szatraj K."/>
            <person name="Zielenkiewicz U."/>
            <person name="Pilsyk S."/>
            <person name="Malc E."/>
            <person name="Mieczkowski P."/>
            <person name="Kruszewska J.S."/>
            <person name="Biernat P."/>
            <person name="Pawlowska J."/>
        </authorList>
    </citation>
    <scope>NUCLEOTIDE SEQUENCE</scope>
    <source>
        <strain evidence="1">WA0000017839</strain>
    </source>
</reference>
<evidence type="ECO:0000313" key="1">
    <source>
        <dbReference type="EMBL" id="KAG2199402.1"/>
    </source>
</evidence>
<keyword evidence="2" id="KW-1185">Reference proteome</keyword>